<evidence type="ECO:0000259" key="2">
    <source>
        <dbReference type="Pfam" id="PF11716"/>
    </source>
</evidence>
<reference evidence="3 4" key="1">
    <citation type="submission" date="2024-09" db="EMBL/GenBank/DDBJ databases">
        <authorList>
            <person name="Sun Q."/>
            <person name="Mori K."/>
        </authorList>
    </citation>
    <scope>NUCLEOTIDE SEQUENCE [LARGE SCALE GENOMIC DNA]</scope>
    <source>
        <strain evidence="3 4">CGMCC 1.15906</strain>
    </source>
</reference>
<proteinExistence type="predicted"/>
<organism evidence="3 4">
    <name type="scientific">Kribbella deserti</name>
    <dbReference type="NCBI Taxonomy" id="1926257"/>
    <lineage>
        <taxon>Bacteria</taxon>
        <taxon>Bacillati</taxon>
        <taxon>Actinomycetota</taxon>
        <taxon>Actinomycetes</taxon>
        <taxon>Propionibacteriales</taxon>
        <taxon>Kribbellaceae</taxon>
        <taxon>Kribbella</taxon>
    </lineage>
</organism>
<name>A0ABV6QN24_9ACTN</name>
<comment type="caution">
    <text evidence="3">The sequence shown here is derived from an EMBL/GenBank/DDBJ whole genome shotgun (WGS) entry which is preliminary data.</text>
</comment>
<dbReference type="PANTHER" id="PTHR42685">
    <property type="entry name" value="GERANYLGERANYL DIPHOSPHATE REDUCTASE"/>
    <property type="match status" value="1"/>
</dbReference>
<dbReference type="Pfam" id="PF01494">
    <property type="entry name" value="FAD_binding_3"/>
    <property type="match status" value="1"/>
</dbReference>
<dbReference type="Gene3D" id="3.50.50.60">
    <property type="entry name" value="FAD/NAD(P)-binding domain"/>
    <property type="match status" value="1"/>
</dbReference>
<evidence type="ECO:0000259" key="1">
    <source>
        <dbReference type="Pfam" id="PF01494"/>
    </source>
</evidence>
<sequence>MTIGEQYDAVVVGARCAGSVLAARLAAGGGRILLIDRDRFPSDTVSTHVMFPNTLDRLDRLGVMDRLRAAHDLSFTGFSWRVLGHEVAGDFTPIGGYDRACSVRRVVLDAALATTAVEAGAELRTETTVTQLIGAGTADDPVRGVVLNTGERVGARWVFGADGRLSTVARRLGVAMARRRKGEMAFLLAYWRGLPSSEWCHIDLHEQSALMSVPCEDGIHLLSLAAGPDVTRGTAADRERRYREGIRRFPAVLNPRLLDLAERVSGLIAVPETMLRGHYRKAAGAGWALLGDAGHFKHPATAQGIGDAVEQALYIADHVTSDDDLTGYNDWRDAQTGEQYEWSFGLARFNSPRAAAVYAGLAADEVAGQDFRDVFTKSRRPSQISTPQRLSRWNLAWAYQDGLCRLRSLMEDDGAEAFLKVPACPDWTVGDLLAHLVGMAEDVMANGAAEDAALAGFAVGAWRSPALARQRDRWTAEQVARRAGWDLAPLLRDLDERTSRLLSMLRRGVGLPFEGPEWLPVAPVADLAVHLEDLREVLGVEGAGDEGAVTRLGFAIYRNWLSTRIVECGLPPLQLSDGADEWLLGADGMPAAAVVADRNDLFRMITGRRTAAQIRGFQWQGDPSRYLSVISPYGLRSAGESQRTVPAMATGEGQGVV</sequence>
<evidence type="ECO:0000313" key="4">
    <source>
        <dbReference type="Proteomes" id="UP001589890"/>
    </source>
</evidence>
<dbReference type="Proteomes" id="UP001589890">
    <property type="component" value="Unassembled WGS sequence"/>
</dbReference>
<dbReference type="InterPro" id="IPR002938">
    <property type="entry name" value="FAD-bd"/>
</dbReference>
<dbReference type="Gene3D" id="1.20.120.450">
    <property type="entry name" value="dinb family like domain"/>
    <property type="match status" value="1"/>
</dbReference>
<keyword evidence="4" id="KW-1185">Reference proteome</keyword>
<dbReference type="RefSeq" id="WP_380049069.1">
    <property type="nucleotide sequence ID" value="NZ_JBHLTC010000020.1"/>
</dbReference>
<dbReference type="Pfam" id="PF11716">
    <property type="entry name" value="MDMPI_N"/>
    <property type="match status" value="1"/>
</dbReference>
<keyword evidence="3" id="KW-0560">Oxidoreductase</keyword>
<dbReference type="SUPFAM" id="SSF109854">
    <property type="entry name" value="DinB/YfiT-like putative metalloenzymes"/>
    <property type="match status" value="1"/>
</dbReference>
<dbReference type="SUPFAM" id="SSF51905">
    <property type="entry name" value="FAD/NAD(P)-binding domain"/>
    <property type="match status" value="1"/>
</dbReference>
<feature type="domain" description="Mycothiol-dependent maleylpyruvate isomerase metal-binding" evidence="2">
    <location>
        <begin position="413"/>
        <end position="534"/>
    </location>
</feature>
<dbReference type="PANTHER" id="PTHR42685:SF22">
    <property type="entry name" value="CONDITIONED MEDIUM FACTOR RECEPTOR 1"/>
    <property type="match status" value="1"/>
</dbReference>
<dbReference type="InterPro" id="IPR034660">
    <property type="entry name" value="DinB/YfiT-like"/>
</dbReference>
<evidence type="ECO:0000313" key="3">
    <source>
        <dbReference type="EMBL" id="MFC0626030.1"/>
    </source>
</evidence>
<accession>A0ABV6QN24</accession>
<dbReference type="InterPro" id="IPR050407">
    <property type="entry name" value="Geranylgeranyl_reductase"/>
</dbReference>
<dbReference type="InterPro" id="IPR024344">
    <property type="entry name" value="MDMPI_metal-binding"/>
</dbReference>
<dbReference type="EMBL" id="JBHLTC010000020">
    <property type="protein sequence ID" value="MFC0626030.1"/>
    <property type="molecule type" value="Genomic_DNA"/>
</dbReference>
<dbReference type="PRINTS" id="PR00420">
    <property type="entry name" value="RNGMNOXGNASE"/>
</dbReference>
<gene>
    <name evidence="3" type="ORF">ACFFGN_18265</name>
</gene>
<keyword evidence="3" id="KW-0503">Monooxygenase</keyword>
<protein>
    <submittedName>
        <fullName evidence="3">FAD-dependent monooxygenase</fullName>
    </submittedName>
</protein>
<feature type="domain" description="FAD-binding" evidence="1">
    <location>
        <begin position="7"/>
        <end position="316"/>
    </location>
</feature>
<dbReference type="InterPro" id="IPR036188">
    <property type="entry name" value="FAD/NAD-bd_sf"/>
</dbReference>
<dbReference type="GO" id="GO:0004497">
    <property type="term" value="F:monooxygenase activity"/>
    <property type="evidence" value="ECO:0007669"/>
    <property type="project" value="UniProtKB-KW"/>
</dbReference>